<dbReference type="PROSITE" id="PS50933">
    <property type="entry name" value="CHRD"/>
    <property type="match status" value="1"/>
</dbReference>
<evidence type="ECO:0000256" key="1">
    <source>
        <dbReference type="SAM" id="SignalP"/>
    </source>
</evidence>
<dbReference type="SMART" id="SM00754">
    <property type="entry name" value="CHRD"/>
    <property type="match status" value="1"/>
</dbReference>
<dbReference type="KEGG" id="aace:A0U92_00210"/>
<protein>
    <submittedName>
        <fullName evidence="3">CHRD domain-containing protein</fullName>
    </submittedName>
</protein>
<dbReference type="InterPro" id="IPR010895">
    <property type="entry name" value="CHRD"/>
</dbReference>
<dbReference type="RefSeq" id="WP_077811471.1">
    <property type="nucleotide sequence ID" value="NZ_CP014692.1"/>
</dbReference>
<dbReference type="AlphaFoldDB" id="A0A1U9KCH7"/>
<feature type="chain" id="PRO_5012572516" evidence="1">
    <location>
        <begin position="27"/>
        <end position="144"/>
    </location>
</feature>
<dbReference type="Proteomes" id="UP000188937">
    <property type="component" value="Chromosome"/>
</dbReference>
<dbReference type="Pfam" id="PF07452">
    <property type="entry name" value="CHRD"/>
    <property type="match status" value="1"/>
</dbReference>
<sequence>MTFKTTIRNAFLASAVFAASVSIASAADKNEMFMGSFSGEHAATSHPAGMVDATLDSRTHELTYSIQWSGLSGPVNAAHFHGPAAPDQDAGVVAPIDGPYTSPLKGTIKLDSKQVKELEAGKIYVNLHTAEHPNGEARAQLVKN</sequence>
<dbReference type="OrthoDB" id="571052at2"/>
<organism evidence="3 4">
    <name type="scientific">Acetobacter aceti</name>
    <dbReference type="NCBI Taxonomy" id="435"/>
    <lineage>
        <taxon>Bacteria</taxon>
        <taxon>Pseudomonadati</taxon>
        <taxon>Pseudomonadota</taxon>
        <taxon>Alphaproteobacteria</taxon>
        <taxon>Acetobacterales</taxon>
        <taxon>Acetobacteraceae</taxon>
        <taxon>Acetobacter</taxon>
        <taxon>Acetobacter subgen. Acetobacter</taxon>
    </lineage>
</organism>
<evidence type="ECO:0000259" key="2">
    <source>
        <dbReference type="PROSITE" id="PS50933"/>
    </source>
</evidence>
<name>A0A1U9KCH7_ACEAC</name>
<dbReference type="EMBL" id="CP014692">
    <property type="protein sequence ID" value="AQS83437.1"/>
    <property type="molecule type" value="Genomic_DNA"/>
</dbReference>
<evidence type="ECO:0000313" key="4">
    <source>
        <dbReference type="Proteomes" id="UP000188937"/>
    </source>
</evidence>
<gene>
    <name evidence="3" type="ORF">A0U92_00210</name>
</gene>
<feature type="signal peptide" evidence="1">
    <location>
        <begin position="1"/>
        <end position="26"/>
    </location>
</feature>
<feature type="domain" description="CHRD" evidence="2">
    <location>
        <begin position="29"/>
        <end position="144"/>
    </location>
</feature>
<dbReference type="STRING" id="435.A0U92_00210"/>
<reference evidence="3 4" key="1">
    <citation type="submission" date="2016-03" db="EMBL/GenBank/DDBJ databases">
        <title>Acetic acid bacteria sequencing.</title>
        <authorList>
            <person name="Brandt J."/>
            <person name="Jakob F."/>
            <person name="Vogel R.F."/>
        </authorList>
    </citation>
    <scope>NUCLEOTIDE SEQUENCE [LARGE SCALE GENOMIC DNA]</scope>
    <source>
        <strain evidence="3 4">TMW2.1153</strain>
    </source>
</reference>
<evidence type="ECO:0000313" key="3">
    <source>
        <dbReference type="EMBL" id="AQS83437.1"/>
    </source>
</evidence>
<accession>A0A1U9KCH7</accession>
<keyword evidence="4" id="KW-1185">Reference proteome</keyword>
<proteinExistence type="predicted"/>
<keyword evidence="1" id="KW-0732">Signal</keyword>